<dbReference type="InterPro" id="IPR051878">
    <property type="entry name" value="ZNRF_ubiq-protein_ligase"/>
</dbReference>
<keyword evidence="15" id="KW-0458">Lysosome</keyword>
<keyword evidence="16" id="KW-0449">Lipoprotein</keyword>
<keyword evidence="21" id="KW-1185">Reference proteome</keyword>
<keyword evidence="14" id="KW-0472">Membrane</keyword>
<evidence type="ECO:0000259" key="19">
    <source>
        <dbReference type="PROSITE" id="PS50089"/>
    </source>
</evidence>
<dbReference type="Pfam" id="PF13639">
    <property type="entry name" value="zf-RING_2"/>
    <property type="match status" value="1"/>
</dbReference>
<dbReference type="OrthoDB" id="10057496at2759"/>
<reference evidence="20 21" key="1">
    <citation type="submission" date="2016-10" db="EMBL/GenBank/DDBJ databases">
        <title>The genome of Paramicrosporidium saccamoebae is the missing link in understanding Cryptomycota and Microsporidia evolution.</title>
        <authorList>
            <person name="Quandt C.A."/>
            <person name="Beaudet D."/>
            <person name="Corsaro D."/>
            <person name="Michel R."/>
            <person name="Corradi N."/>
            <person name="James T."/>
        </authorList>
    </citation>
    <scope>NUCLEOTIDE SEQUENCE [LARGE SCALE GENOMIC DNA]</scope>
    <source>
        <strain evidence="20 21">KSL3</strain>
    </source>
</reference>
<evidence type="ECO:0000256" key="12">
    <source>
        <dbReference type="ARBA" id="ARBA00022786"/>
    </source>
</evidence>
<evidence type="ECO:0000313" key="20">
    <source>
        <dbReference type="EMBL" id="PJF19165.1"/>
    </source>
</evidence>
<keyword evidence="9" id="KW-0479">Metal-binding</keyword>
<dbReference type="GO" id="GO:0005768">
    <property type="term" value="C:endosome"/>
    <property type="evidence" value="ECO:0007669"/>
    <property type="project" value="UniProtKB-SubCell"/>
</dbReference>
<comment type="pathway">
    <text evidence="5">Protein modification; protein ubiquitination.</text>
</comment>
<evidence type="ECO:0000256" key="17">
    <source>
        <dbReference type="PROSITE-ProRule" id="PRU00175"/>
    </source>
</evidence>
<dbReference type="GO" id="GO:0043161">
    <property type="term" value="P:proteasome-mediated ubiquitin-dependent protein catabolic process"/>
    <property type="evidence" value="ECO:0007669"/>
    <property type="project" value="TreeGrafter"/>
</dbReference>
<evidence type="ECO:0000256" key="2">
    <source>
        <dbReference type="ARBA" id="ARBA00004170"/>
    </source>
</evidence>
<evidence type="ECO:0000256" key="9">
    <source>
        <dbReference type="ARBA" id="ARBA00022723"/>
    </source>
</evidence>
<dbReference type="CDD" id="cd16489">
    <property type="entry name" value="mRING-CH-C4HC2H_ZNRF"/>
    <property type="match status" value="1"/>
</dbReference>
<keyword evidence="10" id="KW-0967">Endosome</keyword>
<name>A0A2H9TN38_9FUNG</name>
<keyword evidence="8" id="KW-0519">Myristate</keyword>
<evidence type="ECO:0000256" key="10">
    <source>
        <dbReference type="ARBA" id="ARBA00022753"/>
    </source>
</evidence>
<evidence type="ECO:0000256" key="13">
    <source>
        <dbReference type="ARBA" id="ARBA00022833"/>
    </source>
</evidence>
<evidence type="ECO:0000313" key="21">
    <source>
        <dbReference type="Proteomes" id="UP000240830"/>
    </source>
</evidence>
<organism evidence="20 21">
    <name type="scientific">Paramicrosporidium saccamoebae</name>
    <dbReference type="NCBI Taxonomy" id="1246581"/>
    <lineage>
        <taxon>Eukaryota</taxon>
        <taxon>Fungi</taxon>
        <taxon>Fungi incertae sedis</taxon>
        <taxon>Cryptomycota</taxon>
        <taxon>Cryptomycota incertae sedis</taxon>
        <taxon>Paramicrosporidium</taxon>
    </lineage>
</organism>
<evidence type="ECO:0000256" key="11">
    <source>
        <dbReference type="ARBA" id="ARBA00022771"/>
    </source>
</evidence>
<sequence length="303" mass="34160">MPYDEKHDHVDFASPIAVPNRRRNPEPVPLIELFEPSSPTHPHHSNSTPRRRSWIADTMVAACIGCQRRFSVFTRRHHCRSCLDELVEDEQAVLVPADRCGLGFTMQYRKVAAVVPMADDWSHTGTPTPTASSVDENLLRFDEELAVGPLPGPITTSVPLMYAPMVSPNSTPSSESVFSRIAAALSLPTRFKSNVRPNETQFTDVTLETCPVCSVSFRKWDCKRMQEHVNECINKTERSGSIQGDRFTTHRWTGEAGSRECSICFEDFEEGQHIAVLNCMCQFHQKCITAWFERGKCCPYHTG</sequence>
<keyword evidence="12" id="KW-0833">Ubl conjugation pathway</keyword>
<dbReference type="GO" id="GO:0061630">
    <property type="term" value="F:ubiquitin protein ligase activity"/>
    <property type="evidence" value="ECO:0007669"/>
    <property type="project" value="UniProtKB-EC"/>
</dbReference>
<evidence type="ECO:0000256" key="6">
    <source>
        <dbReference type="ARBA" id="ARBA00012483"/>
    </source>
</evidence>
<dbReference type="AlphaFoldDB" id="A0A2H9TN38"/>
<dbReference type="SUPFAM" id="SSF57903">
    <property type="entry name" value="FYVE/PHD zinc finger"/>
    <property type="match status" value="1"/>
</dbReference>
<keyword evidence="11 17" id="KW-0863">Zinc-finger</keyword>
<dbReference type="STRING" id="1246581.A0A2H9TN38"/>
<evidence type="ECO:0000256" key="8">
    <source>
        <dbReference type="ARBA" id="ARBA00022707"/>
    </source>
</evidence>
<feature type="compositionally biased region" description="Basic residues" evidence="18">
    <location>
        <begin position="41"/>
        <end position="51"/>
    </location>
</feature>
<dbReference type="InterPro" id="IPR001841">
    <property type="entry name" value="Znf_RING"/>
</dbReference>
<dbReference type="GO" id="GO:0016020">
    <property type="term" value="C:membrane"/>
    <property type="evidence" value="ECO:0007669"/>
    <property type="project" value="UniProtKB-SubCell"/>
</dbReference>
<dbReference type="Proteomes" id="UP000240830">
    <property type="component" value="Unassembled WGS sequence"/>
</dbReference>
<dbReference type="InterPro" id="IPR000306">
    <property type="entry name" value="Znf_FYVE"/>
</dbReference>
<evidence type="ECO:0000256" key="14">
    <source>
        <dbReference type="ARBA" id="ARBA00023136"/>
    </source>
</evidence>
<comment type="subcellular location">
    <subcellularLocation>
        <location evidence="3">Endosome</location>
    </subcellularLocation>
    <subcellularLocation>
        <location evidence="4">Lysosome</location>
    </subcellularLocation>
    <subcellularLocation>
        <location evidence="2">Membrane</location>
        <topology evidence="2">Peripheral membrane protein</topology>
    </subcellularLocation>
</comment>
<feature type="domain" description="RING-type" evidence="19">
    <location>
        <begin position="261"/>
        <end position="302"/>
    </location>
</feature>
<protein>
    <recommendedName>
        <fullName evidence="6">RING-type E3 ubiquitin transferase</fullName>
        <ecNumber evidence="6">2.3.2.27</ecNumber>
    </recommendedName>
</protein>
<evidence type="ECO:0000256" key="3">
    <source>
        <dbReference type="ARBA" id="ARBA00004177"/>
    </source>
</evidence>
<dbReference type="GO" id="GO:0070936">
    <property type="term" value="P:protein K48-linked ubiquitination"/>
    <property type="evidence" value="ECO:0007669"/>
    <property type="project" value="TreeGrafter"/>
</dbReference>
<keyword evidence="13" id="KW-0862">Zinc</keyword>
<comment type="caution">
    <text evidence="20">The sequence shown here is derived from an EMBL/GenBank/DDBJ whole genome shotgun (WGS) entry which is preliminary data.</text>
</comment>
<dbReference type="EMBL" id="MTSL01000075">
    <property type="protein sequence ID" value="PJF19165.1"/>
    <property type="molecule type" value="Genomic_DNA"/>
</dbReference>
<accession>A0A2H9TN38</accession>
<keyword evidence="7" id="KW-0808">Transferase</keyword>
<dbReference type="GO" id="GO:0008270">
    <property type="term" value="F:zinc ion binding"/>
    <property type="evidence" value="ECO:0007669"/>
    <property type="project" value="UniProtKB-KW"/>
</dbReference>
<dbReference type="Gene3D" id="3.30.40.10">
    <property type="entry name" value="Zinc/RING finger domain, C3HC4 (zinc finger)"/>
    <property type="match status" value="2"/>
</dbReference>
<evidence type="ECO:0000256" key="4">
    <source>
        <dbReference type="ARBA" id="ARBA00004371"/>
    </source>
</evidence>
<dbReference type="SUPFAM" id="SSF57850">
    <property type="entry name" value="RING/U-box"/>
    <property type="match status" value="1"/>
</dbReference>
<dbReference type="EC" id="2.3.2.27" evidence="6"/>
<evidence type="ECO:0000256" key="18">
    <source>
        <dbReference type="SAM" id="MobiDB-lite"/>
    </source>
</evidence>
<dbReference type="Pfam" id="PF01363">
    <property type="entry name" value="FYVE"/>
    <property type="match status" value="1"/>
</dbReference>
<evidence type="ECO:0000256" key="15">
    <source>
        <dbReference type="ARBA" id="ARBA00023228"/>
    </source>
</evidence>
<evidence type="ECO:0000256" key="1">
    <source>
        <dbReference type="ARBA" id="ARBA00000900"/>
    </source>
</evidence>
<evidence type="ECO:0000256" key="5">
    <source>
        <dbReference type="ARBA" id="ARBA00004906"/>
    </source>
</evidence>
<comment type="catalytic activity">
    <reaction evidence="1">
        <text>S-ubiquitinyl-[E2 ubiquitin-conjugating enzyme]-L-cysteine + [acceptor protein]-L-lysine = [E2 ubiquitin-conjugating enzyme]-L-cysteine + N(6)-ubiquitinyl-[acceptor protein]-L-lysine.</text>
        <dbReference type="EC" id="2.3.2.27"/>
    </reaction>
</comment>
<dbReference type="PANTHER" id="PTHR46661">
    <property type="entry name" value="E3 UBIQUITIN-PROTEIN LIGASE ZNRF1-LIKE PROTEIN"/>
    <property type="match status" value="1"/>
</dbReference>
<feature type="region of interest" description="Disordered" evidence="18">
    <location>
        <begin position="32"/>
        <end position="51"/>
    </location>
</feature>
<gene>
    <name evidence="20" type="ORF">PSACC_01004</name>
</gene>
<evidence type="ECO:0000256" key="16">
    <source>
        <dbReference type="ARBA" id="ARBA00023288"/>
    </source>
</evidence>
<proteinExistence type="predicted"/>
<dbReference type="PROSITE" id="PS50089">
    <property type="entry name" value="ZF_RING_2"/>
    <property type="match status" value="1"/>
</dbReference>
<dbReference type="PANTHER" id="PTHR46661:SF4">
    <property type="entry name" value="RING-TYPE DOMAIN-CONTAINING PROTEIN"/>
    <property type="match status" value="1"/>
</dbReference>
<evidence type="ECO:0000256" key="7">
    <source>
        <dbReference type="ARBA" id="ARBA00022679"/>
    </source>
</evidence>
<dbReference type="InterPro" id="IPR011011">
    <property type="entry name" value="Znf_FYVE_PHD"/>
</dbReference>
<dbReference type="InterPro" id="IPR013083">
    <property type="entry name" value="Znf_RING/FYVE/PHD"/>
</dbReference>